<dbReference type="RefSeq" id="WP_271315173.1">
    <property type="nucleotide sequence ID" value="NZ_JAAGKO020000001.1"/>
</dbReference>
<keyword evidence="2" id="KW-0472">Membrane</keyword>
<keyword evidence="2" id="KW-1133">Transmembrane helix</keyword>
<protein>
    <submittedName>
        <fullName evidence="4">Hydrolytic protein</fullName>
    </submittedName>
</protein>
<dbReference type="AlphaFoldDB" id="A0AA90H522"/>
<proteinExistence type="predicted"/>
<keyword evidence="2" id="KW-0812">Transmembrane</keyword>
<keyword evidence="5" id="KW-1185">Reference proteome</keyword>
<accession>A0AA90H522</accession>
<feature type="transmembrane region" description="Helical" evidence="2">
    <location>
        <begin position="231"/>
        <end position="250"/>
    </location>
</feature>
<evidence type="ECO:0000256" key="1">
    <source>
        <dbReference type="SAM" id="MobiDB-lite"/>
    </source>
</evidence>
<evidence type="ECO:0000256" key="2">
    <source>
        <dbReference type="SAM" id="Phobius"/>
    </source>
</evidence>
<feature type="region of interest" description="Disordered" evidence="1">
    <location>
        <begin position="269"/>
        <end position="338"/>
    </location>
</feature>
<feature type="compositionally biased region" description="Polar residues" evidence="1">
    <location>
        <begin position="321"/>
        <end position="335"/>
    </location>
</feature>
<name>A0AA90H522_9ACTN</name>
<gene>
    <name evidence="3" type="ORF">POF43_000190</name>
    <name evidence="4" type="ORF">POF50_016690</name>
</gene>
<dbReference type="EMBL" id="JAAGKO020000001">
    <property type="protein sequence ID" value="MDI5961156.1"/>
    <property type="molecule type" value="Genomic_DNA"/>
</dbReference>
<dbReference type="EMBL" id="JABXJJ020000019">
    <property type="protein sequence ID" value="MDI5970960.1"/>
    <property type="molecule type" value="Genomic_DNA"/>
</dbReference>
<sequence>MTASAELGPISLTVPPGGEATTTLTVRNETDIVEAYTLEVVGDCAGWTVVEPDHLSLYPGTSGTATVRLTPPRSFEVRAGDHPLGVKVLPSERAELVSVPEATVTVTPFRELRAELLPRRRRGWLRGRYRTSVLNLGNTDTGLTLTSRQRGEELRIALPASTPPLEPGESILLPVRVRIRKPVWFGKPRTWPFEVGVGTDAEDGDRADPPGGNAPHPLDGEFVQLPVFPKWLLAVLAALVALLILWLALVGPALRSYARQAANTAVAKKLGTPAPTPTPGGGTAGTGSASPGTGGTAGAGGGSGGAGGSQGTGGQPVAGTGVQSSTTIDVATSGGSEKKGTYQVPAGKVFGITDIVAANFQGDQGLLTISFGDRTITTIALETFRNQDYHWVTPIEVPGGATVSADVTCQKPGTPASGKQATTCHELLNVSGELSDLKQ</sequence>
<reference evidence="4 5" key="1">
    <citation type="submission" date="2023-05" db="EMBL/GenBank/DDBJ databases">
        <title>Streptantibioticus silvisoli sp. nov., acidotolerant actinomycetes 1 from pine litter.</title>
        <authorList>
            <person name="Swiecimska M."/>
            <person name="Golinska P."/>
            <person name="Sangal V."/>
            <person name="Wachnowicz B."/>
            <person name="Goodfellow M."/>
        </authorList>
    </citation>
    <scope>NUCLEOTIDE SEQUENCE</scope>
    <source>
        <strain evidence="4">SL13</strain>
        <strain evidence="3 5">SL54</strain>
    </source>
</reference>
<dbReference type="Proteomes" id="UP001156398">
    <property type="component" value="Unassembled WGS sequence"/>
</dbReference>
<evidence type="ECO:0000313" key="5">
    <source>
        <dbReference type="Proteomes" id="UP001156398"/>
    </source>
</evidence>
<feature type="region of interest" description="Disordered" evidence="1">
    <location>
        <begin position="195"/>
        <end position="217"/>
    </location>
</feature>
<feature type="compositionally biased region" description="Gly residues" evidence="1">
    <location>
        <begin position="292"/>
        <end position="316"/>
    </location>
</feature>
<organism evidence="4">
    <name type="scientific">Streptantibioticus silvisoli</name>
    <dbReference type="NCBI Taxonomy" id="2705255"/>
    <lineage>
        <taxon>Bacteria</taxon>
        <taxon>Bacillati</taxon>
        <taxon>Actinomycetota</taxon>
        <taxon>Actinomycetes</taxon>
        <taxon>Kitasatosporales</taxon>
        <taxon>Streptomycetaceae</taxon>
        <taxon>Streptantibioticus</taxon>
    </lineage>
</organism>
<comment type="caution">
    <text evidence="4">The sequence shown here is derived from an EMBL/GenBank/DDBJ whole genome shotgun (WGS) entry which is preliminary data.</text>
</comment>
<evidence type="ECO:0000313" key="3">
    <source>
        <dbReference type="EMBL" id="MDI5961156.1"/>
    </source>
</evidence>
<evidence type="ECO:0000313" key="4">
    <source>
        <dbReference type="EMBL" id="MDI5970960.1"/>
    </source>
</evidence>